<dbReference type="Proteomes" id="UP000011518">
    <property type="component" value="Unassembled WGS sequence"/>
</dbReference>
<dbReference type="Pfam" id="PF02752">
    <property type="entry name" value="Arrestin_C"/>
    <property type="match status" value="1"/>
</dbReference>
<dbReference type="GO" id="GO:0005768">
    <property type="term" value="C:endosome"/>
    <property type="evidence" value="ECO:0007669"/>
    <property type="project" value="TreeGrafter"/>
</dbReference>
<dbReference type="InterPro" id="IPR014752">
    <property type="entry name" value="Arrestin-like_C"/>
</dbReference>
<accession>L8Y2N8</accession>
<protein>
    <submittedName>
        <fullName evidence="4">Arrestin domain-containing protein 5</fullName>
    </submittedName>
</protein>
<sequence length="336" mass="37214">MSVVKSIELVLPKDAVYLAGSSVEGQVILTLNSTLVDPVVKVELVGRGYIEWNEEIGAARDYSRNVICNNKADYVHKTKTFPVEDNWLSAGSHIFDFRFNLPPRLPSTFSSKVGHVSYHVQASCMGREHVLGRKRAHLLVQGTSDFHREHSLQTPQLVEAEEDVSYNCCRRGKVRLQVQMDRSTFQPGEKVVLTTEIRNQTSRCLKTVLVALYAHVRYEGFTPSAECRARVESSELLRQEASTHVAAFAVTKMVSAFNLPPVLSLSAAAQDGELMSTDYELVVAVHLPWSLSSVRARVPVIVTCRPVDAAGCPRAEERSLPREPGSPGFSAQTSTY</sequence>
<reference evidence="5" key="2">
    <citation type="journal article" date="2013" name="Nat. Commun.">
        <title>Genome of the Chinese tree shrew.</title>
        <authorList>
            <person name="Fan Y."/>
            <person name="Huang Z.Y."/>
            <person name="Cao C.C."/>
            <person name="Chen C.S."/>
            <person name="Chen Y.X."/>
            <person name="Fan D.D."/>
            <person name="He J."/>
            <person name="Hou H.L."/>
            <person name="Hu L."/>
            <person name="Hu X.T."/>
            <person name="Jiang X.T."/>
            <person name="Lai R."/>
            <person name="Lang Y.S."/>
            <person name="Liang B."/>
            <person name="Liao S.G."/>
            <person name="Mu D."/>
            <person name="Ma Y.Y."/>
            <person name="Niu Y.Y."/>
            <person name="Sun X.Q."/>
            <person name="Xia J.Q."/>
            <person name="Xiao J."/>
            <person name="Xiong Z.Q."/>
            <person name="Xu L."/>
            <person name="Yang L."/>
            <person name="Zhang Y."/>
            <person name="Zhao W."/>
            <person name="Zhao X.D."/>
            <person name="Zheng Y.T."/>
            <person name="Zhou J.M."/>
            <person name="Zhu Y.B."/>
            <person name="Zhang G.J."/>
            <person name="Wang J."/>
            <person name="Yao Y.G."/>
        </authorList>
    </citation>
    <scope>NUCLEOTIDE SEQUENCE [LARGE SCALE GENOMIC DNA]</scope>
</reference>
<evidence type="ECO:0000313" key="5">
    <source>
        <dbReference type="Proteomes" id="UP000011518"/>
    </source>
</evidence>
<dbReference type="Pfam" id="PF00339">
    <property type="entry name" value="Arrestin_N"/>
    <property type="match status" value="1"/>
</dbReference>
<dbReference type="SMART" id="SM01017">
    <property type="entry name" value="Arrestin_C"/>
    <property type="match status" value="1"/>
</dbReference>
<dbReference type="OrthoDB" id="7785529at2759"/>
<organism evidence="4 5">
    <name type="scientific">Tupaia chinensis</name>
    <name type="common">Chinese tree shrew</name>
    <name type="synonym">Tupaia belangeri chinensis</name>
    <dbReference type="NCBI Taxonomy" id="246437"/>
    <lineage>
        <taxon>Eukaryota</taxon>
        <taxon>Metazoa</taxon>
        <taxon>Chordata</taxon>
        <taxon>Craniata</taxon>
        <taxon>Vertebrata</taxon>
        <taxon>Euteleostomi</taxon>
        <taxon>Mammalia</taxon>
        <taxon>Eutheria</taxon>
        <taxon>Euarchontoglires</taxon>
        <taxon>Scandentia</taxon>
        <taxon>Tupaiidae</taxon>
        <taxon>Tupaia</taxon>
    </lineage>
</organism>
<evidence type="ECO:0000256" key="1">
    <source>
        <dbReference type="ARBA" id="ARBA00005298"/>
    </source>
</evidence>
<dbReference type="EMBL" id="KB370753">
    <property type="protein sequence ID" value="ELV09304.1"/>
    <property type="molecule type" value="Genomic_DNA"/>
</dbReference>
<evidence type="ECO:0000259" key="3">
    <source>
        <dbReference type="SMART" id="SM01017"/>
    </source>
</evidence>
<dbReference type="InterPro" id="IPR011021">
    <property type="entry name" value="Arrestin-like_N"/>
</dbReference>
<dbReference type="InterPro" id="IPR050357">
    <property type="entry name" value="Arrestin_domain-protein"/>
</dbReference>
<dbReference type="InParanoid" id="L8Y2N8"/>
<dbReference type="PANTHER" id="PTHR11188">
    <property type="entry name" value="ARRESTIN DOMAIN CONTAINING PROTEIN"/>
    <property type="match status" value="1"/>
</dbReference>
<gene>
    <name evidence="4" type="ORF">TREES_T100006025</name>
</gene>
<proteinExistence type="inferred from homology"/>
<feature type="domain" description="Arrestin C-terminal-like" evidence="3">
    <location>
        <begin position="170"/>
        <end position="307"/>
    </location>
</feature>
<dbReference type="KEGG" id="tup:102488868"/>
<name>L8Y2N8_TUPCH</name>
<dbReference type="STRING" id="246437.L8Y2N8"/>
<dbReference type="GO" id="GO:0005886">
    <property type="term" value="C:plasma membrane"/>
    <property type="evidence" value="ECO:0007669"/>
    <property type="project" value="TreeGrafter"/>
</dbReference>
<feature type="region of interest" description="Disordered" evidence="2">
    <location>
        <begin position="314"/>
        <end position="336"/>
    </location>
</feature>
<dbReference type="PANTHER" id="PTHR11188:SF172">
    <property type="entry name" value="ARRESTIN DOMAIN-CONTAINING PROTEIN 5"/>
    <property type="match status" value="1"/>
</dbReference>
<dbReference type="SUPFAM" id="SSF81296">
    <property type="entry name" value="E set domains"/>
    <property type="match status" value="2"/>
</dbReference>
<evidence type="ECO:0000313" key="4">
    <source>
        <dbReference type="EMBL" id="ELV09304.1"/>
    </source>
</evidence>
<dbReference type="InterPro" id="IPR014756">
    <property type="entry name" value="Ig_E-set"/>
</dbReference>
<dbReference type="InterPro" id="IPR011022">
    <property type="entry name" value="Arrestin_C-like"/>
</dbReference>
<dbReference type="GO" id="GO:0015031">
    <property type="term" value="P:protein transport"/>
    <property type="evidence" value="ECO:0007669"/>
    <property type="project" value="TreeGrafter"/>
</dbReference>
<evidence type="ECO:0000256" key="2">
    <source>
        <dbReference type="SAM" id="MobiDB-lite"/>
    </source>
</evidence>
<dbReference type="eggNOG" id="KOG3780">
    <property type="taxonomic scope" value="Eukaryota"/>
</dbReference>
<keyword evidence="5" id="KW-1185">Reference proteome</keyword>
<reference evidence="5" key="1">
    <citation type="submission" date="2012-07" db="EMBL/GenBank/DDBJ databases">
        <title>Genome of the Chinese tree shrew, a rising model animal genetically related to primates.</title>
        <authorList>
            <person name="Zhang G."/>
            <person name="Fan Y."/>
            <person name="Yao Y."/>
            <person name="Huang Z."/>
        </authorList>
    </citation>
    <scope>NUCLEOTIDE SEQUENCE [LARGE SCALE GENOMIC DNA]</scope>
</reference>
<dbReference type="FunCoup" id="L8Y2N8">
    <property type="interactions" value="2"/>
</dbReference>
<dbReference type="Gene3D" id="2.60.40.640">
    <property type="match status" value="2"/>
</dbReference>
<dbReference type="AlphaFoldDB" id="L8Y2N8"/>
<comment type="similarity">
    <text evidence="1">Belongs to the arrestin family.</text>
</comment>